<keyword evidence="3" id="KW-0998">Cell outer membrane</keyword>
<dbReference type="GO" id="GO:0046819">
    <property type="term" value="P:protein secretion by the type V secretion system"/>
    <property type="evidence" value="ECO:0007669"/>
    <property type="project" value="TreeGrafter"/>
</dbReference>
<dbReference type="PROSITE" id="PS51257">
    <property type="entry name" value="PROKAR_LIPOPROTEIN"/>
    <property type="match status" value="1"/>
</dbReference>
<keyword evidence="4" id="KW-0732">Signal</keyword>
<feature type="signal peptide" evidence="4">
    <location>
        <begin position="1"/>
        <end position="28"/>
    </location>
</feature>
<dbReference type="PANTHER" id="PTHR34597">
    <property type="entry name" value="SLR1661 PROTEIN"/>
    <property type="match status" value="1"/>
</dbReference>
<organism evidence="7 8">
    <name type="scientific">Vibrio gazogenes DSM 21264 = NBRC 103151</name>
    <dbReference type="NCBI Taxonomy" id="1123492"/>
    <lineage>
        <taxon>Bacteria</taxon>
        <taxon>Pseudomonadati</taxon>
        <taxon>Pseudomonadota</taxon>
        <taxon>Gammaproteobacteria</taxon>
        <taxon>Vibrionales</taxon>
        <taxon>Vibrionaceae</taxon>
        <taxon>Vibrio</taxon>
    </lineage>
</organism>
<dbReference type="Pfam" id="PF03865">
    <property type="entry name" value="ShlB"/>
    <property type="match status" value="1"/>
</dbReference>
<dbReference type="EMBL" id="FQUH01000028">
    <property type="protein sequence ID" value="SHG10070.1"/>
    <property type="molecule type" value="Genomic_DNA"/>
</dbReference>
<dbReference type="PANTHER" id="PTHR34597:SF6">
    <property type="entry name" value="BLR6126 PROTEIN"/>
    <property type="match status" value="1"/>
</dbReference>
<dbReference type="GO" id="GO:0008320">
    <property type="term" value="F:protein transmembrane transporter activity"/>
    <property type="evidence" value="ECO:0007669"/>
    <property type="project" value="TreeGrafter"/>
</dbReference>
<proteinExistence type="predicted"/>
<gene>
    <name evidence="7" type="ORF">SAMN02745781_03975</name>
</gene>
<dbReference type="RefSeq" id="WP_077316194.1">
    <property type="nucleotide sequence ID" value="NZ_FQUH01000028.1"/>
</dbReference>
<keyword evidence="1" id="KW-1134">Transmembrane beta strand</keyword>
<dbReference type="Gene3D" id="2.40.160.50">
    <property type="entry name" value="membrane protein fhac: a member of the omp85/tpsb transporter family"/>
    <property type="match status" value="1"/>
</dbReference>
<dbReference type="InterPro" id="IPR005565">
    <property type="entry name" value="Hemolysn_activator_HlyB_C"/>
</dbReference>
<keyword evidence="2" id="KW-0812">Transmembrane</keyword>
<feature type="domain" description="Haemolysin activator HlyB C-terminal" evidence="5">
    <location>
        <begin position="212"/>
        <end position="537"/>
    </location>
</feature>
<dbReference type="Pfam" id="PF08479">
    <property type="entry name" value="POTRA_2"/>
    <property type="match status" value="1"/>
</dbReference>
<accession>A0A1M5H289</accession>
<evidence type="ECO:0000256" key="2">
    <source>
        <dbReference type="ARBA" id="ARBA00022692"/>
    </source>
</evidence>
<protein>
    <submittedName>
        <fullName evidence="7">Hemolysin activation/secretion protein</fullName>
    </submittedName>
</protein>
<keyword evidence="1" id="KW-0472">Membrane</keyword>
<evidence type="ECO:0000256" key="3">
    <source>
        <dbReference type="ARBA" id="ARBA00023237"/>
    </source>
</evidence>
<dbReference type="AlphaFoldDB" id="A0A1M5H289"/>
<dbReference type="GO" id="GO:0098046">
    <property type="term" value="C:type V protein secretion system complex"/>
    <property type="evidence" value="ECO:0007669"/>
    <property type="project" value="TreeGrafter"/>
</dbReference>
<dbReference type="Gene3D" id="3.10.20.310">
    <property type="entry name" value="membrane protein fhac"/>
    <property type="match status" value="1"/>
</dbReference>
<feature type="domain" description="Polypeptide-transport-associated ShlB-type" evidence="6">
    <location>
        <begin position="74"/>
        <end position="143"/>
    </location>
</feature>
<evidence type="ECO:0000313" key="8">
    <source>
        <dbReference type="Proteomes" id="UP000184159"/>
    </source>
</evidence>
<evidence type="ECO:0000259" key="6">
    <source>
        <dbReference type="Pfam" id="PF08479"/>
    </source>
</evidence>
<feature type="chain" id="PRO_5013110181" evidence="4">
    <location>
        <begin position="29"/>
        <end position="580"/>
    </location>
</feature>
<evidence type="ECO:0000313" key="7">
    <source>
        <dbReference type="EMBL" id="SHG10070.1"/>
    </source>
</evidence>
<dbReference type="InterPro" id="IPR013686">
    <property type="entry name" value="Polypept-transport_assoc_ShlB"/>
</dbReference>
<keyword evidence="8" id="KW-1185">Reference proteome</keyword>
<dbReference type="InterPro" id="IPR051544">
    <property type="entry name" value="TPS_OM_transporter"/>
</dbReference>
<evidence type="ECO:0000259" key="5">
    <source>
        <dbReference type="Pfam" id="PF03865"/>
    </source>
</evidence>
<sequence length="580" mass="62411">MMKCNQFTLIATALIFVGITACPLPTWAETASQVTKSSYAPKVTRAAQGGVILPATSNLKVPEGADTIFVTPSGLQIEGDTLPALRATVARIESSIKGQRVSGRALFEAAQALEDAYIRAGYLLARVALPPQTIEDGKVLTLIVTLGYVERIDASAFSGTTRSRIEAILTPLVGNHALTKAELERRLLFAGDIPGVLLHSTLKAGETPGATIIVVDGRDIPVLLSTQINNERSDELGNYSASINANFNNLLGLGEVGYLQVGGYPGDHKSIFDDEPRNRQLVAGITVPLSLDGWWMNVEAVDSKTNPTSKLDFPLRDEYQRIATKLGYNWIRSRNFNTSSEISLDISSETQKFVVNQSEVEWTKDSLRVLRLSQNADLYTSTEQYLTGNITASFGIDGLGARQGSDTLPMSRSGAKPDFRKLAISSRYSQGFMLDRLQWSVLGKAQTAFGNAMPATEQFDLGGAGGLSGFDSGELVGDSGIMIRTELSFSITLPPVDTFPSLGSAIAPYVFGALGSVAIEEATAVERSTIYANALGLGLRFGVSQRDTPSQTTLALEYGHGEQNSGPSDDRFSIRWTTQF</sequence>
<evidence type="ECO:0000256" key="1">
    <source>
        <dbReference type="ARBA" id="ARBA00022452"/>
    </source>
</evidence>
<name>A0A1M5H289_VIBGA</name>
<reference evidence="8" key="1">
    <citation type="submission" date="2016-11" db="EMBL/GenBank/DDBJ databases">
        <authorList>
            <person name="Varghese N."/>
            <person name="Submissions S."/>
        </authorList>
    </citation>
    <scope>NUCLEOTIDE SEQUENCE [LARGE SCALE GENOMIC DNA]</scope>
    <source>
        <strain evidence="8">DSM 21264</strain>
    </source>
</reference>
<evidence type="ECO:0000256" key="4">
    <source>
        <dbReference type="SAM" id="SignalP"/>
    </source>
</evidence>
<dbReference type="Proteomes" id="UP000184159">
    <property type="component" value="Unassembled WGS sequence"/>
</dbReference>